<evidence type="ECO:0000313" key="2">
    <source>
        <dbReference type="EMBL" id="KAA1135123.1"/>
    </source>
</evidence>
<comment type="caution">
    <text evidence="2">The sequence shown here is derived from an EMBL/GenBank/DDBJ whole genome shotgun (WGS) entry which is preliminary data.</text>
</comment>
<dbReference type="EMBL" id="VDEP01000041">
    <property type="protein sequence ID" value="KAA1135123.1"/>
    <property type="molecule type" value="Genomic_DNA"/>
</dbReference>
<reference evidence="2 3" key="1">
    <citation type="submission" date="2019-05" db="EMBL/GenBank/DDBJ databases">
        <title>Emergence of the Ug99 lineage of the wheat stem rust pathogen through somatic hybridization.</title>
        <authorList>
            <person name="Li F."/>
            <person name="Upadhyaya N.M."/>
            <person name="Sperschneider J."/>
            <person name="Matny O."/>
            <person name="Nguyen-Phuc H."/>
            <person name="Mago R."/>
            <person name="Raley C."/>
            <person name="Miller M.E."/>
            <person name="Silverstein K.A.T."/>
            <person name="Henningsen E."/>
            <person name="Hirsch C.D."/>
            <person name="Visser B."/>
            <person name="Pretorius Z.A."/>
            <person name="Steffenson B.J."/>
            <person name="Schwessinger B."/>
            <person name="Dodds P.N."/>
            <person name="Figueroa M."/>
        </authorList>
    </citation>
    <scope>NUCLEOTIDE SEQUENCE [LARGE SCALE GENOMIC DNA]</scope>
    <source>
        <strain evidence="2 3">Ug99</strain>
    </source>
</reference>
<keyword evidence="1" id="KW-0472">Membrane</keyword>
<evidence type="ECO:0000313" key="3">
    <source>
        <dbReference type="Proteomes" id="UP000325313"/>
    </source>
</evidence>
<dbReference type="Proteomes" id="UP000325313">
    <property type="component" value="Unassembled WGS sequence"/>
</dbReference>
<organism evidence="2 3">
    <name type="scientific">Puccinia graminis f. sp. tritici</name>
    <dbReference type="NCBI Taxonomy" id="56615"/>
    <lineage>
        <taxon>Eukaryota</taxon>
        <taxon>Fungi</taxon>
        <taxon>Dikarya</taxon>
        <taxon>Basidiomycota</taxon>
        <taxon>Pucciniomycotina</taxon>
        <taxon>Pucciniomycetes</taxon>
        <taxon>Pucciniales</taxon>
        <taxon>Pucciniaceae</taxon>
        <taxon>Puccinia</taxon>
    </lineage>
</organism>
<sequence length="80" mass="8701">MFTKNVLNLFLILGIIKAFPLLLLPFNQEVTRSGLGNGSSAASQIAQSTASRETHPTLKCYYTPNDSYNLYSVSRSSADG</sequence>
<dbReference type="AlphaFoldDB" id="A0A5B0SD28"/>
<name>A0A5B0SD28_PUCGR</name>
<feature type="transmembrane region" description="Helical" evidence="1">
    <location>
        <begin position="6"/>
        <end position="26"/>
    </location>
</feature>
<keyword evidence="1" id="KW-1133">Transmembrane helix</keyword>
<proteinExistence type="predicted"/>
<evidence type="ECO:0000256" key="1">
    <source>
        <dbReference type="SAM" id="Phobius"/>
    </source>
</evidence>
<accession>A0A5B0SD28</accession>
<protein>
    <submittedName>
        <fullName evidence="2">Uncharacterized protein</fullName>
    </submittedName>
</protein>
<gene>
    <name evidence="2" type="ORF">PGTUg99_015835</name>
</gene>
<keyword evidence="1" id="KW-0812">Transmembrane</keyword>